<dbReference type="GeneID" id="27689229"/>
<dbReference type="OrthoDB" id="2162135at2759"/>
<dbReference type="VEuPathDB" id="FungiDB:SPPG_05885"/>
<evidence type="ECO:0000313" key="4">
    <source>
        <dbReference type="Proteomes" id="UP000053201"/>
    </source>
</evidence>
<accession>A0A0L0HCL3</accession>
<evidence type="ECO:0000256" key="1">
    <source>
        <dbReference type="SAM" id="MobiDB-lite"/>
    </source>
</evidence>
<name>A0A0L0HCL3_SPIPD</name>
<feature type="domain" description="Ribosomal protein mS38 C-terminal" evidence="2">
    <location>
        <begin position="262"/>
        <end position="295"/>
    </location>
</feature>
<dbReference type="EMBL" id="KQ257459">
    <property type="protein sequence ID" value="KNC98922.1"/>
    <property type="molecule type" value="Genomic_DNA"/>
</dbReference>
<sequence length="308" mass="33962">MQSQPSLATLFTRLRVGATTSQGASLVSRRCLTSGRGVHQRGSVASPVTKAIPGAPDRNGRSLAHTAFFAEHRPLVPEAEVMLARETASMKAEASLKKSDSIDDIARYNDEYAKIFNAFTPFLPPSEHAYTHAHESAIRASPPKAAHSYTIADYLNYKAISKGVPSTVTPPVRNTVKAEESVMESTDELLLGAFFASAKSPSLGLTAASRKYLADMHGSGIFGDLALEKASHSGGIALKGMGRRRRMIRVPGSDEKKGQMMEAISILKRRRKKMKKHKWKKQRKEVRDSTRYNKERRKKGGVQREKQE</sequence>
<dbReference type="InParanoid" id="A0A0L0HCL3"/>
<feature type="region of interest" description="Disordered" evidence="1">
    <location>
        <begin position="269"/>
        <end position="308"/>
    </location>
</feature>
<protein>
    <recommendedName>
        <fullName evidence="2">Ribosomal protein mS38 C-terminal domain-containing protein</fullName>
    </recommendedName>
</protein>
<evidence type="ECO:0000259" key="2">
    <source>
        <dbReference type="SMART" id="SM01155"/>
    </source>
</evidence>
<feature type="compositionally biased region" description="Basic residues" evidence="1">
    <location>
        <begin position="269"/>
        <end position="284"/>
    </location>
</feature>
<dbReference type="RefSeq" id="XP_016606962.1">
    <property type="nucleotide sequence ID" value="XM_016754092.1"/>
</dbReference>
<proteinExistence type="predicted"/>
<keyword evidence="4" id="KW-1185">Reference proteome</keyword>
<evidence type="ECO:0000313" key="3">
    <source>
        <dbReference type="EMBL" id="KNC98922.1"/>
    </source>
</evidence>
<dbReference type="InterPro" id="IPR013177">
    <property type="entry name" value="Ribosomal_mS38_C"/>
</dbReference>
<dbReference type="AlphaFoldDB" id="A0A0L0HCL3"/>
<dbReference type="Proteomes" id="UP000053201">
    <property type="component" value="Unassembled WGS sequence"/>
</dbReference>
<organism evidence="3 4">
    <name type="scientific">Spizellomyces punctatus (strain DAOM BR117)</name>
    <dbReference type="NCBI Taxonomy" id="645134"/>
    <lineage>
        <taxon>Eukaryota</taxon>
        <taxon>Fungi</taxon>
        <taxon>Fungi incertae sedis</taxon>
        <taxon>Chytridiomycota</taxon>
        <taxon>Chytridiomycota incertae sedis</taxon>
        <taxon>Chytridiomycetes</taxon>
        <taxon>Spizellomycetales</taxon>
        <taxon>Spizellomycetaceae</taxon>
        <taxon>Spizellomyces</taxon>
    </lineage>
</organism>
<dbReference type="SMART" id="SM01155">
    <property type="entry name" value="DUF1713"/>
    <property type="match status" value="1"/>
</dbReference>
<reference evidence="3 4" key="1">
    <citation type="submission" date="2009-08" db="EMBL/GenBank/DDBJ databases">
        <title>The Genome Sequence of Spizellomyces punctatus strain DAOM BR117.</title>
        <authorList>
            <consortium name="The Broad Institute Genome Sequencing Platform"/>
            <person name="Russ C."/>
            <person name="Cuomo C."/>
            <person name="Shea T."/>
            <person name="Young S.K."/>
            <person name="Zeng Q."/>
            <person name="Koehrsen M."/>
            <person name="Haas B."/>
            <person name="Borodovsky M."/>
            <person name="Guigo R."/>
            <person name="Alvarado L."/>
            <person name="Berlin A."/>
            <person name="Bochicchio J."/>
            <person name="Borenstein D."/>
            <person name="Chapman S."/>
            <person name="Chen Z."/>
            <person name="Engels R."/>
            <person name="Freedman E."/>
            <person name="Gellesch M."/>
            <person name="Goldberg J."/>
            <person name="Griggs A."/>
            <person name="Gujja S."/>
            <person name="Heiman D."/>
            <person name="Hepburn T."/>
            <person name="Howarth C."/>
            <person name="Jen D."/>
            <person name="Larson L."/>
            <person name="Lewis B."/>
            <person name="Mehta T."/>
            <person name="Park D."/>
            <person name="Pearson M."/>
            <person name="Roberts A."/>
            <person name="Saif S."/>
            <person name="Shenoy N."/>
            <person name="Sisk P."/>
            <person name="Stolte C."/>
            <person name="Sykes S."/>
            <person name="Thomson T."/>
            <person name="Walk T."/>
            <person name="White J."/>
            <person name="Yandava C."/>
            <person name="Burger G."/>
            <person name="Gray M.W."/>
            <person name="Holland P.W.H."/>
            <person name="King N."/>
            <person name="Lang F.B.F."/>
            <person name="Roger A.J."/>
            <person name="Ruiz-Trillo I."/>
            <person name="Lander E."/>
            <person name="Nusbaum C."/>
        </authorList>
    </citation>
    <scope>NUCLEOTIDE SEQUENCE [LARGE SCALE GENOMIC DNA]</scope>
    <source>
        <strain evidence="3 4">DAOM BR117</strain>
    </source>
</reference>
<gene>
    <name evidence="3" type="ORF">SPPG_05885</name>
</gene>